<dbReference type="OrthoDB" id="9814553at2"/>
<evidence type="ECO:0000259" key="2">
    <source>
        <dbReference type="PROSITE" id="PS50943"/>
    </source>
</evidence>
<dbReference type="GO" id="GO:0005829">
    <property type="term" value="C:cytosol"/>
    <property type="evidence" value="ECO:0007669"/>
    <property type="project" value="TreeGrafter"/>
</dbReference>
<dbReference type="RefSeq" id="WP_119970974.1">
    <property type="nucleotide sequence ID" value="NZ_CP032416.1"/>
</dbReference>
<dbReference type="Pfam" id="PF07883">
    <property type="entry name" value="Cupin_2"/>
    <property type="match status" value="1"/>
</dbReference>
<dbReference type="CDD" id="cd00093">
    <property type="entry name" value="HTH_XRE"/>
    <property type="match status" value="1"/>
</dbReference>
<dbReference type="InterPro" id="IPR014710">
    <property type="entry name" value="RmlC-like_jellyroll"/>
</dbReference>
<dbReference type="PANTHER" id="PTHR46797:SF25">
    <property type="entry name" value="TRANSCRIPTIONAL REGULATOR"/>
    <property type="match status" value="1"/>
</dbReference>
<dbReference type="Gene3D" id="2.60.120.10">
    <property type="entry name" value="Jelly Rolls"/>
    <property type="match status" value="1"/>
</dbReference>
<dbReference type="InterPro" id="IPR011051">
    <property type="entry name" value="RmlC_Cupin_sf"/>
</dbReference>
<evidence type="ECO:0000313" key="4">
    <source>
        <dbReference type="Proteomes" id="UP000266301"/>
    </source>
</evidence>
<dbReference type="Proteomes" id="UP000266301">
    <property type="component" value="Chromosome"/>
</dbReference>
<dbReference type="GO" id="GO:0003677">
    <property type="term" value="F:DNA binding"/>
    <property type="evidence" value="ECO:0007669"/>
    <property type="project" value="UniProtKB-KW"/>
</dbReference>
<name>A0A386H374_9CLOT</name>
<dbReference type="EMBL" id="CP032416">
    <property type="protein sequence ID" value="AYD39935.1"/>
    <property type="molecule type" value="Genomic_DNA"/>
</dbReference>
<dbReference type="Gene3D" id="1.10.260.40">
    <property type="entry name" value="lambda repressor-like DNA-binding domains"/>
    <property type="match status" value="1"/>
</dbReference>
<feature type="domain" description="HTH cro/C1-type" evidence="2">
    <location>
        <begin position="9"/>
        <end position="63"/>
    </location>
</feature>
<dbReference type="KEGG" id="cfer:D4Z93_05150"/>
<proteinExistence type="predicted"/>
<dbReference type="InterPro" id="IPR050807">
    <property type="entry name" value="TransReg_Diox_bact_type"/>
</dbReference>
<dbReference type="CDD" id="cd02209">
    <property type="entry name" value="cupin_XRE_C"/>
    <property type="match status" value="1"/>
</dbReference>
<dbReference type="SUPFAM" id="SSF47413">
    <property type="entry name" value="lambda repressor-like DNA-binding domains"/>
    <property type="match status" value="1"/>
</dbReference>
<dbReference type="SMART" id="SM00530">
    <property type="entry name" value="HTH_XRE"/>
    <property type="match status" value="1"/>
</dbReference>
<dbReference type="GO" id="GO:0003700">
    <property type="term" value="F:DNA-binding transcription factor activity"/>
    <property type="evidence" value="ECO:0007669"/>
    <property type="project" value="TreeGrafter"/>
</dbReference>
<keyword evidence="1" id="KW-0238">DNA-binding</keyword>
<dbReference type="InterPro" id="IPR001387">
    <property type="entry name" value="Cro/C1-type_HTH"/>
</dbReference>
<dbReference type="InterPro" id="IPR010982">
    <property type="entry name" value="Lambda_DNA-bd_dom_sf"/>
</dbReference>
<dbReference type="AlphaFoldDB" id="A0A386H374"/>
<evidence type="ECO:0000313" key="3">
    <source>
        <dbReference type="EMBL" id="AYD39935.1"/>
    </source>
</evidence>
<dbReference type="SUPFAM" id="SSF51182">
    <property type="entry name" value="RmlC-like cupins"/>
    <property type="match status" value="1"/>
</dbReference>
<dbReference type="PANTHER" id="PTHR46797">
    <property type="entry name" value="HTH-TYPE TRANSCRIPTIONAL REGULATOR"/>
    <property type="match status" value="1"/>
</dbReference>
<dbReference type="Pfam" id="PF01381">
    <property type="entry name" value="HTH_3"/>
    <property type="match status" value="1"/>
</dbReference>
<evidence type="ECO:0000256" key="1">
    <source>
        <dbReference type="ARBA" id="ARBA00023125"/>
    </source>
</evidence>
<gene>
    <name evidence="3" type="ORF">D4Z93_05150</name>
</gene>
<reference evidence="3 4" key="1">
    <citation type="journal article" date="2019" name="Int. J. Syst. Evol. Microbiol.">
        <title>Clostridium fermenticellae sp. nov., isolated from the mud in a fermentation cellar for the production of the Chinese liquor, baijiu.</title>
        <authorList>
            <person name="Xu P.X."/>
            <person name="Chai L.J."/>
            <person name="Qiu T."/>
            <person name="Zhang X.J."/>
            <person name="Lu Z.M."/>
            <person name="Xiao C."/>
            <person name="Wang S.T."/>
            <person name="Shen C.H."/>
            <person name="Shi J.S."/>
            <person name="Xu Z.H."/>
        </authorList>
    </citation>
    <scope>NUCLEOTIDE SEQUENCE [LARGE SCALE GENOMIC DNA]</scope>
    <source>
        <strain evidence="3 4">JN500901</strain>
    </source>
</reference>
<keyword evidence="4" id="KW-1185">Reference proteome</keyword>
<protein>
    <submittedName>
        <fullName evidence="3">Cupin domain-containing protein</fullName>
    </submittedName>
</protein>
<sequence>MNSDIGKKIKELRTQNNLTLNDLSEKTNLSTGYLSQLERGLTSIAIDTLSNIGEALGVTLSYFLTEPKNKDNFILRSYERQVLEVENNKIIQFQLTNDMDNKNLLPRIFEILPSSNNEKINLYPHAGEEFVYVLEGILTLLINDKSYELFPGDSAHYNSNLYHNWANNTNKTVKILTVHTPNLFKK</sequence>
<dbReference type="PROSITE" id="PS50943">
    <property type="entry name" value="HTH_CROC1"/>
    <property type="match status" value="1"/>
</dbReference>
<accession>A0A386H374</accession>
<dbReference type="InterPro" id="IPR013096">
    <property type="entry name" value="Cupin_2"/>
</dbReference>
<organism evidence="3 4">
    <name type="scientific">Clostridium fermenticellae</name>
    <dbReference type="NCBI Taxonomy" id="2068654"/>
    <lineage>
        <taxon>Bacteria</taxon>
        <taxon>Bacillati</taxon>
        <taxon>Bacillota</taxon>
        <taxon>Clostridia</taxon>
        <taxon>Eubacteriales</taxon>
        <taxon>Clostridiaceae</taxon>
        <taxon>Clostridium</taxon>
    </lineage>
</organism>